<name>A0A497XEC5_9PROT</name>
<dbReference type="NCBIfam" id="NF033855">
    <property type="entry name" value="tRNA_MNMC2"/>
    <property type="match status" value="1"/>
</dbReference>
<dbReference type="GO" id="GO:0050660">
    <property type="term" value="F:flavin adenine dinucleotide binding"/>
    <property type="evidence" value="ECO:0007669"/>
    <property type="project" value="UniProtKB-UniRule"/>
</dbReference>
<keyword evidence="3 10" id="KW-0285">Flavoprotein</keyword>
<dbReference type="HAMAP" id="MF_01102">
    <property type="entry name" value="MnmC"/>
    <property type="match status" value="1"/>
</dbReference>
<dbReference type="EMBL" id="RCCI01000005">
    <property type="protein sequence ID" value="RLJ65331.1"/>
    <property type="molecule type" value="Genomic_DNA"/>
</dbReference>
<gene>
    <name evidence="10" type="primary">mnmC</name>
    <name evidence="13" type="ORF">DFR35_1991</name>
</gene>
<dbReference type="InterPro" id="IPR047785">
    <property type="entry name" value="tRNA_MNMC2"/>
</dbReference>
<dbReference type="InterPro" id="IPR017610">
    <property type="entry name" value="tRNA_S-uridine_synth_MnmC_C"/>
</dbReference>
<keyword evidence="5 10" id="KW-0949">S-adenosyl-L-methionine</keyword>
<evidence type="ECO:0000259" key="11">
    <source>
        <dbReference type="Pfam" id="PF01266"/>
    </source>
</evidence>
<feature type="domain" description="FAD dependent oxidoreductase" evidence="11">
    <location>
        <begin position="245"/>
        <end position="591"/>
    </location>
</feature>
<feature type="region of interest" description="FAD-dependent cmnm(5)s(2)U34 oxidoreductase" evidence="10">
    <location>
        <begin position="249"/>
        <end position="622"/>
    </location>
</feature>
<dbReference type="GO" id="GO:0005737">
    <property type="term" value="C:cytoplasm"/>
    <property type="evidence" value="ECO:0007669"/>
    <property type="project" value="UniProtKB-SubCell"/>
</dbReference>
<dbReference type="GO" id="GO:0016645">
    <property type="term" value="F:oxidoreductase activity, acting on the CH-NH group of donors"/>
    <property type="evidence" value="ECO:0007669"/>
    <property type="project" value="InterPro"/>
</dbReference>
<evidence type="ECO:0000256" key="8">
    <source>
        <dbReference type="ARBA" id="ARBA00023002"/>
    </source>
</evidence>
<protein>
    <recommendedName>
        <fullName evidence="10">tRNA 5-methylaminomethyl-2-thiouridine biosynthesis bifunctional protein MnmC</fullName>
        <shortName evidence="10">tRNA mnm(5)s(2)U biosynthesis bifunctional protein</shortName>
    </recommendedName>
    <domain>
        <recommendedName>
            <fullName evidence="10">tRNA (mnm(5)s(2)U34)-methyltransferase</fullName>
            <ecNumber evidence="10">2.1.1.61</ecNumber>
        </recommendedName>
    </domain>
    <domain>
        <recommendedName>
            <fullName evidence="10">FAD-dependent cmnm(5)s(2)U34 oxidoreductase</fullName>
            <ecNumber evidence="10">1.5.-.-</ecNumber>
        </recommendedName>
    </domain>
</protein>
<evidence type="ECO:0000256" key="1">
    <source>
        <dbReference type="ARBA" id="ARBA00022490"/>
    </source>
</evidence>
<dbReference type="NCBIfam" id="NF002483">
    <property type="entry name" value="PRK01747.1-4"/>
    <property type="match status" value="1"/>
</dbReference>
<keyword evidence="14" id="KW-1185">Reference proteome</keyword>
<dbReference type="GO" id="GO:0002097">
    <property type="term" value="P:tRNA wobble base modification"/>
    <property type="evidence" value="ECO:0007669"/>
    <property type="project" value="UniProtKB-UniRule"/>
</dbReference>
<evidence type="ECO:0000256" key="6">
    <source>
        <dbReference type="ARBA" id="ARBA00022694"/>
    </source>
</evidence>
<feature type="domain" description="MnmC-like methyltransferase" evidence="12">
    <location>
        <begin position="112"/>
        <end position="230"/>
    </location>
</feature>
<organism evidence="13 14">
    <name type="scientific">Sulfurisoma sediminicola</name>
    <dbReference type="NCBI Taxonomy" id="1381557"/>
    <lineage>
        <taxon>Bacteria</taxon>
        <taxon>Pseudomonadati</taxon>
        <taxon>Pseudomonadota</taxon>
        <taxon>Betaproteobacteria</taxon>
        <taxon>Nitrosomonadales</taxon>
        <taxon>Sterolibacteriaceae</taxon>
        <taxon>Sulfurisoma</taxon>
    </lineage>
</organism>
<dbReference type="SUPFAM" id="SSF51905">
    <property type="entry name" value="FAD/NAD(P)-binding domain"/>
    <property type="match status" value="1"/>
</dbReference>
<keyword evidence="6 10" id="KW-0819">tRNA processing</keyword>
<keyword evidence="2 10" id="KW-0489">Methyltransferase</keyword>
<proteinExistence type="inferred from homology"/>
<dbReference type="Gene3D" id="3.50.50.60">
    <property type="entry name" value="FAD/NAD(P)-binding domain"/>
    <property type="match status" value="1"/>
</dbReference>
<dbReference type="EC" id="2.1.1.61" evidence="10"/>
<feature type="region of interest" description="tRNA (mnm(5)s(2)U34)-methyltransferase" evidence="10">
    <location>
        <begin position="1"/>
        <end position="232"/>
    </location>
</feature>
<dbReference type="RefSeq" id="WP_121242099.1">
    <property type="nucleotide sequence ID" value="NZ_BHVV01000008.1"/>
</dbReference>
<dbReference type="PANTHER" id="PTHR13847">
    <property type="entry name" value="SARCOSINE DEHYDROGENASE-RELATED"/>
    <property type="match status" value="1"/>
</dbReference>
<sequence length="622" mass="66722">MSTTPLVAAELAFDGNGIPYAPAYGDVYHSAAGGLQQARHVFLGGNDLPARWAGREQFTILETGFGLGLNFLAAWQAWHDDPNRPTRLHFVSVEKHPFRTDDLARLHEAWPELAPLAAELRTQWPLLMPGLHRLHFGPVTLTLAFGDALELLPQIVACADAFFLDGFSPAKNPELWSDAVIAELRRLAAPGATLATWAVAGDVRRRLASAEFSLEKRPGFSGKRQMLSGRLSGAVPPESAFQDRRVAVIGAGIAGTAIAERLAARAFEVTLIDAAAGPATGASGNPVGIIRPLPSLDDNRLSRWLRAGYLHAARHLSALQAEGLPLRWSRCGVLHLARDPKHEETQRRAIAEQAPPADFARFVERDEAARLAGWPVEAGGWWFPGGAWIAPPSFCAANLARHPGRVATRFGTMVAGIERQNDVWRLRGGNGDVIVEAAQVVLAAGARVARLVPERMLPVWPGRGTVSLLPEAATPQLDVVACRLGYVTPAVDGIRCAGATMARDEATEPRIDDHLENLQRLDMILPGFGKGLDPALLAGRTSFRPMSPDRLPLAGALPPSADLPADGLHVLSGFGARGLVWATLAAELLASRIAGEPLPLEADLAAASDPARFQAKPPRRRL</sequence>
<comment type="function">
    <text evidence="10">Catalyzes the last two steps in the biosynthesis of 5-methylaminomethyl-2-thiouridine (mnm(5)s(2)U) at the wobble position (U34) in tRNA. Catalyzes the FAD-dependent demodification of cmnm(5)s(2)U34 to nm(5)s(2)U34, followed by the transfer of a methyl group from S-adenosyl-L-methionine to nm(5)s(2)U34, to form mnm(5)s(2)U34.</text>
</comment>
<dbReference type="InterPro" id="IPR008471">
    <property type="entry name" value="MnmC-like_methylTransf"/>
</dbReference>
<dbReference type="GO" id="GO:0032259">
    <property type="term" value="P:methylation"/>
    <property type="evidence" value="ECO:0007669"/>
    <property type="project" value="UniProtKB-KW"/>
</dbReference>
<dbReference type="PANTHER" id="PTHR13847:SF283">
    <property type="entry name" value="TRNA 5-METHYLAMINOMETHYL-2-THIOURIDINE BIOSYNTHESIS BIFUNCTIONAL PROTEIN MNMC"/>
    <property type="match status" value="1"/>
</dbReference>
<keyword evidence="1 10" id="KW-0963">Cytoplasm</keyword>
<dbReference type="Gene3D" id="3.30.9.10">
    <property type="entry name" value="D-Amino Acid Oxidase, subunit A, domain 2"/>
    <property type="match status" value="1"/>
</dbReference>
<comment type="similarity">
    <text evidence="10">In the C-terminal section; belongs to the DAO family.</text>
</comment>
<dbReference type="InterPro" id="IPR006076">
    <property type="entry name" value="FAD-dep_OxRdtase"/>
</dbReference>
<dbReference type="Proteomes" id="UP000268908">
    <property type="component" value="Unassembled WGS sequence"/>
</dbReference>
<accession>A0A497XEC5</accession>
<reference evidence="13 14" key="1">
    <citation type="submission" date="2018-10" db="EMBL/GenBank/DDBJ databases">
        <title>Genomic Encyclopedia of Type Strains, Phase IV (KMG-IV): sequencing the most valuable type-strain genomes for metagenomic binning, comparative biology and taxonomic classification.</title>
        <authorList>
            <person name="Goeker M."/>
        </authorList>
    </citation>
    <scope>NUCLEOTIDE SEQUENCE [LARGE SCALE GENOMIC DNA]</scope>
    <source>
        <strain evidence="13 14">DSM 26916</strain>
    </source>
</reference>
<evidence type="ECO:0000313" key="13">
    <source>
        <dbReference type="EMBL" id="RLJ65331.1"/>
    </source>
</evidence>
<comment type="similarity">
    <text evidence="10">In the N-terminal section; belongs to the methyltransferase superfamily. tRNA (mnm(5)s(2)U34)-methyltransferase family.</text>
</comment>
<keyword evidence="7 10" id="KW-0274">FAD</keyword>
<dbReference type="InterPro" id="IPR036188">
    <property type="entry name" value="FAD/NAD-bd_sf"/>
</dbReference>
<keyword evidence="8 10" id="KW-0560">Oxidoreductase</keyword>
<comment type="cofactor">
    <cofactor evidence="10">
        <name>FAD</name>
        <dbReference type="ChEBI" id="CHEBI:57692"/>
    </cofactor>
</comment>
<evidence type="ECO:0000256" key="9">
    <source>
        <dbReference type="ARBA" id="ARBA00023268"/>
    </source>
</evidence>
<dbReference type="EC" id="1.5.-.-" evidence="10"/>
<dbReference type="AlphaFoldDB" id="A0A497XEC5"/>
<evidence type="ECO:0000256" key="10">
    <source>
        <dbReference type="HAMAP-Rule" id="MF_01102"/>
    </source>
</evidence>
<evidence type="ECO:0000313" key="14">
    <source>
        <dbReference type="Proteomes" id="UP000268908"/>
    </source>
</evidence>
<dbReference type="InterPro" id="IPR029063">
    <property type="entry name" value="SAM-dependent_MTases_sf"/>
</dbReference>
<dbReference type="NCBIfam" id="NF002481">
    <property type="entry name" value="PRK01747.1-2"/>
    <property type="match status" value="1"/>
</dbReference>
<evidence type="ECO:0000256" key="7">
    <source>
        <dbReference type="ARBA" id="ARBA00022827"/>
    </source>
</evidence>
<evidence type="ECO:0000256" key="5">
    <source>
        <dbReference type="ARBA" id="ARBA00022691"/>
    </source>
</evidence>
<dbReference type="InterPro" id="IPR023032">
    <property type="entry name" value="tRNA_MAMT_biosynth_bifunc_MnmC"/>
</dbReference>
<dbReference type="Pfam" id="PF01266">
    <property type="entry name" value="DAO"/>
    <property type="match status" value="1"/>
</dbReference>
<dbReference type="GO" id="GO:0004808">
    <property type="term" value="F:tRNA (5-methylaminomethyl-2-thiouridylate)(34)-methyltransferase activity"/>
    <property type="evidence" value="ECO:0007669"/>
    <property type="project" value="UniProtKB-EC"/>
</dbReference>
<evidence type="ECO:0000256" key="4">
    <source>
        <dbReference type="ARBA" id="ARBA00022679"/>
    </source>
</evidence>
<comment type="catalytic activity">
    <reaction evidence="10">
        <text>5-aminomethyl-2-thiouridine(34) in tRNA + S-adenosyl-L-methionine = 5-methylaminomethyl-2-thiouridine(34) in tRNA + S-adenosyl-L-homocysteine + H(+)</text>
        <dbReference type="Rhea" id="RHEA:19569"/>
        <dbReference type="Rhea" id="RHEA-COMP:10195"/>
        <dbReference type="Rhea" id="RHEA-COMP:10197"/>
        <dbReference type="ChEBI" id="CHEBI:15378"/>
        <dbReference type="ChEBI" id="CHEBI:57856"/>
        <dbReference type="ChEBI" id="CHEBI:59789"/>
        <dbReference type="ChEBI" id="CHEBI:74454"/>
        <dbReference type="ChEBI" id="CHEBI:74455"/>
        <dbReference type="EC" id="2.1.1.61"/>
    </reaction>
</comment>
<dbReference type="Pfam" id="PF05430">
    <property type="entry name" value="Methyltransf_30"/>
    <property type="match status" value="1"/>
</dbReference>
<dbReference type="OrthoDB" id="9786494at2"/>
<dbReference type="Gene3D" id="3.40.50.150">
    <property type="entry name" value="Vaccinia Virus protein VP39"/>
    <property type="match status" value="1"/>
</dbReference>
<dbReference type="SUPFAM" id="SSF53335">
    <property type="entry name" value="S-adenosyl-L-methionine-dependent methyltransferases"/>
    <property type="match status" value="1"/>
</dbReference>
<keyword evidence="9 10" id="KW-0511">Multifunctional enzyme</keyword>
<comment type="caution">
    <text evidence="13">The sequence shown here is derived from an EMBL/GenBank/DDBJ whole genome shotgun (WGS) entry which is preliminary data.</text>
</comment>
<evidence type="ECO:0000256" key="3">
    <source>
        <dbReference type="ARBA" id="ARBA00022630"/>
    </source>
</evidence>
<keyword evidence="4 10" id="KW-0808">Transferase</keyword>
<dbReference type="NCBIfam" id="TIGR03197">
    <property type="entry name" value="MnmC_Cterm"/>
    <property type="match status" value="1"/>
</dbReference>
<comment type="subcellular location">
    <subcellularLocation>
        <location evidence="10">Cytoplasm</location>
    </subcellularLocation>
</comment>
<evidence type="ECO:0000256" key="2">
    <source>
        <dbReference type="ARBA" id="ARBA00022603"/>
    </source>
</evidence>
<evidence type="ECO:0000259" key="12">
    <source>
        <dbReference type="Pfam" id="PF05430"/>
    </source>
</evidence>